<comment type="catalytic activity">
    <reaction evidence="3">
        <text>2 GTP = 3',3'-c-di-GMP + 2 diphosphate</text>
        <dbReference type="Rhea" id="RHEA:24898"/>
        <dbReference type="ChEBI" id="CHEBI:33019"/>
        <dbReference type="ChEBI" id="CHEBI:37565"/>
        <dbReference type="ChEBI" id="CHEBI:58805"/>
        <dbReference type="EC" id="2.7.7.65"/>
    </reaction>
</comment>
<dbReference type="GO" id="GO:0052621">
    <property type="term" value="F:diguanylate cyclase activity"/>
    <property type="evidence" value="ECO:0007669"/>
    <property type="project" value="UniProtKB-EC"/>
</dbReference>
<dbReference type="InterPro" id="IPR043128">
    <property type="entry name" value="Rev_trsase/Diguanyl_cyclase"/>
</dbReference>
<evidence type="ECO:0000259" key="6">
    <source>
        <dbReference type="PROSITE" id="PS50887"/>
    </source>
</evidence>
<comment type="cofactor">
    <cofactor evidence="1">
        <name>Mg(2+)</name>
        <dbReference type="ChEBI" id="CHEBI:18420"/>
    </cofactor>
</comment>
<dbReference type="SUPFAM" id="SSF55785">
    <property type="entry name" value="PYP-like sensor domain (PAS domain)"/>
    <property type="match status" value="1"/>
</dbReference>
<accession>A0AB33Z608</accession>
<evidence type="ECO:0000256" key="3">
    <source>
        <dbReference type="ARBA" id="ARBA00034247"/>
    </source>
</evidence>
<feature type="domain" description="GGDEF" evidence="6">
    <location>
        <begin position="195"/>
        <end position="327"/>
    </location>
</feature>
<dbReference type="PANTHER" id="PTHR45138:SF9">
    <property type="entry name" value="DIGUANYLATE CYCLASE DGCM-RELATED"/>
    <property type="match status" value="1"/>
</dbReference>
<dbReference type="InterPro" id="IPR029787">
    <property type="entry name" value="Nucleotide_cyclase"/>
</dbReference>
<dbReference type="Proteomes" id="UP000015462">
    <property type="component" value="Unassembled WGS sequence"/>
</dbReference>
<dbReference type="SMART" id="SM00267">
    <property type="entry name" value="GGDEF"/>
    <property type="match status" value="1"/>
</dbReference>
<dbReference type="InterPro" id="IPR013767">
    <property type="entry name" value="PAS_fold"/>
</dbReference>
<dbReference type="InterPro" id="IPR000014">
    <property type="entry name" value="PAS"/>
</dbReference>
<dbReference type="GO" id="GO:0005886">
    <property type="term" value="C:plasma membrane"/>
    <property type="evidence" value="ECO:0007669"/>
    <property type="project" value="TreeGrafter"/>
</dbReference>
<dbReference type="GO" id="GO:0006355">
    <property type="term" value="P:regulation of DNA-templated transcription"/>
    <property type="evidence" value="ECO:0007669"/>
    <property type="project" value="InterPro"/>
</dbReference>
<feature type="domain" description="PAS" evidence="4">
    <location>
        <begin position="20"/>
        <end position="85"/>
    </location>
</feature>
<dbReference type="InterPro" id="IPR035965">
    <property type="entry name" value="PAS-like_dom_sf"/>
</dbReference>
<dbReference type="SUPFAM" id="SSF55073">
    <property type="entry name" value="Nucleotide cyclase"/>
    <property type="match status" value="1"/>
</dbReference>
<dbReference type="AlphaFoldDB" id="A0AB33Z608"/>
<dbReference type="PROSITE" id="PS50113">
    <property type="entry name" value="PAC"/>
    <property type="match status" value="1"/>
</dbReference>
<organism evidence="7 8">
    <name type="scientific">Cycloclasticus pugetii</name>
    <dbReference type="NCBI Taxonomy" id="34068"/>
    <lineage>
        <taxon>Bacteria</taxon>
        <taxon>Pseudomonadati</taxon>
        <taxon>Pseudomonadota</taxon>
        <taxon>Gammaproteobacteria</taxon>
        <taxon>Thiotrichales</taxon>
        <taxon>Piscirickettsiaceae</taxon>
        <taxon>Cycloclasticus</taxon>
    </lineage>
</organism>
<evidence type="ECO:0000259" key="5">
    <source>
        <dbReference type="PROSITE" id="PS50113"/>
    </source>
</evidence>
<dbReference type="GO" id="GO:1902201">
    <property type="term" value="P:negative regulation of bacterial-type flagellum-dependent cell motility"/>
    <property type="evidence" value="ECO:0007669"/>
    <property type="project" value="TreeGrafter"/>
</dbReference>
<dbReference type="PROSITE" id="PS50887">
    <property type="entry name" value="GGDEF"/>
    <property type="match status" value="1"/>
</dbReference>
<dbReference type="Pfam" id="PF00989">
    <property type="entry name" value="PAS"/>
    <property type="match status" value="1"/>
</dbReference>
<reference evidence="7 8" key="1">
    <citation type="journal article" date="2013" name="Genome Announc.">
        <title>Genome Sequence of the Pyrene- and Fluoranthene-Degrading Bacterium Cycloclasticus sp. Strain PY97M.</title>
        <authorList>
            <person name="Cui Z."/>
            <person name="Xu G."/>
            <person name="Li Q."/>
            <person name="Gao W."/>
            <person name="Zheng L."/>
        </authorList>
    </citation>
    <scope>NUCLEOTIDE SEQUENCE [LARGE SCALE GENOMIC DNA]</scope>
    <source>
        <strain evidence="7 8">PY97M</strain>
    </source>
</reference>
<dbReference type="Gene3D" id="3.30.70.270">
    <property type="match status" value="1"/>
</dbReference>
<dbReference type="InterPro" id="IPR000700">
    <property type="entry name" value="PAS-assoc_C"/>
</dbReference>
<evidence type="ECO:0000313" key="8">
    <source>
        <dbReference type="Proteomes" id="UP000015462"/>
    </source>
</evidence>
<keyword evidence="8" id="KW-1185">Reference proteome</keyword>
<dbReference type="PROSITE" id="PS50112">
    <property type="entry name" value="PAS"/>
    <property type="match status" value="1"/>
</dbReference>
<dbReference type="InterPro" id="IPR000160">
    <property type="entry name" value="GGDEF_dom"/>
</dbReference>
<dbReference type="NCBIfam" id="TIGR00254">
    <property type="entry name" value="GGDEF"/>
    <property type="match status" value="1"/>
</dbReference>
<protein>
    <recommendedName>
        <fullName evidence="2">diguanylate cyclase</fullName>
        <ecNumber evidence="2">2.7.7.65</ecNumber>
    </recommendedName>
</protein>
<evidence type="ECO:0000256" key="2">
    <source>
        <dbReference type="ARBA" id="ARBA00012528"/>
    </source>
</evidence>
<dbReference type="EC" id="2.7.7.65" evidence="2"/>
<evidence type="ECO:0000259" key="4">
    <source>
        <dbReference type="PROSITE" id="PS50112"/>
    </source>
</evidence>
<dbReference type="FunFam" id="3.30.70.270:FF:000001">
    <property type="entry name" value="Diguanylate cyclase domain protein"/>
    <property type="match status" value="1"/>
</dbReference>
<dbReference type="GO" id="GO:0043709">
    <property type="term" value="P:cell adhesion involved in single-species biofilm formation"/>
    <property type="evidence" value="ECO:0007669"/>
    <property type="project" value="TreeGrafter"/>
</dbReference>
<name>A0AB33Z608_9GAMM</name>
<dbReference type="EMBL" id="ASHL01000001">
    <property type="protein sequence ID" value="EPD14381.1"/>
    <property type="molecule type" value="Genomic_DNA"/>
</dbReference>
<evidence type="ECO:0000256" key="1">
    <source>
        <dbReference type="ARBA" id="ARBA00001946"/>
    </source>
</evidence>
<gene>
    <name evidence="7" type="ORF">L196_02750</name>
</gene>
<dbReference type="Pfam" id="PF00990">
    <property type="entry name" value="GGDEF"/>
    <property type="match status" value="1"/>
</dbReference>
<evidence type="ECO:0000313" key="7">
    <source>
        <dbReference type="EMBL" id="EPD14381.1"/>
    </source>
</evidence>
<dbReference type="RefSeq" id="WP_015005255.1">
    <property type="nucleotide sequence ID" value="NZ_JARGOU010000015.1"/>
</dbReference>
<dbReference type="PANTHER" id="PTHR45138">
    <property type="entry name" value="REGULATORY COMPONENTS OF SENSORY TRANSDUCTION SYSTEM"/>
    <property type="match status" value="1"/>
</dbReference>
<comment type="caution">
    <text evidence="7">The sequence shown here is derived from an EMBL/GenBank/DDBJ whole genome shotgun (WGS) entry which is preliminary data.</text>
</comment>
<proteinExistence type="predicted"/>
<dbReference type="InterPro" id="IPR050469">
    <property type="entry name" value="Diguanylate_Cyclase"/>
</dbReference>
<dbReference type="Gene3D" id="3.30.450.20">
    <property type="entry name" value="PAS domain"/>
    <property type="match status" value="1"/>
</dbReference>
<sequence length="327" mass="37200">MSTHPDKGLTTSHENLFTFHLLDSITIPTFAINTQHEITHWNKALEKATGFLAVDMIGTKKQWKPFYPNPRPTLSDLIIEGAKDESVERFYTNKYHRSNVLDNAFEAEDFFPTIGSGEWLLFSAAPILNANHDIIGAVETLINISEQKHSEKRLFDNQQKYRELSTLDDLTQLYNARHFFSEFNSEVSRCDRYRQVLSICMLDLDDFKQVNDTYGHQFGNTVLTGFADIIKENIRHVDVAFRYGGEEFVILFPFVIANKAAIAVKKIRTQLAQKNFVTDEGKTVNITVSAGVATYLTKEGANSFIKRADKAMYQAKENGKNQVVIAK</sequence>
<dbReference type="CDD" id="cd01949">
    <property type="entry name" value="GGDEF"/>
    <property type="match status" value="1"/>
</dbReference>
<feature type="domain" description="PAC" evidence="5">
    <location>
        <begin position="103"/>
        <end position="156"/>
    </location>
</feature>